<proteinExistence type="predicted"/>
<evidence type="ECO:0000313" key="2">
    <source>
        <dbReference type="Proteomes" id="UP000008022"/>
    </source>
</evidence>
<evidence type="ECO:0000313" key="1">
    <source>
        <dbReference type="EnsemblPlants" id="ORUFI07G28180.1"/>
    </source>
</evidence>
<dbReference type="Proteomes" id="UP000008022">
    <property type="component" value="Unassembled WGS sequence"/>
</dbReference>
<sequence length="75" mass="8183">MSSAFAKSTLQLIAKFNDGQISTSELKSGLTAHHWRESRHVATTPSTIIAKINEEAQNWIMAGATKLTEIIPSSE</sequence>
<keyword evidence="2" id="KW-1185">Reference proteome</keyword>
<reference evidence="2" key="1">
    <citation type="submission" date="2013-06" db="EMBL/GenBank/DDBJ databases">
        <authorList>
            <person name="Zhao Q."/>
        </authorList>
    </citation>
    <scope>NUCLEOTIDE SEQUENCE</scope>
    <source>
        <strain evidence="2">cv. W1943</strain>
    </source>
</reference>
<dbReference type="EnsemblPlants" id="ORUFI07G28180.1">
    <property type="protein sequence ID" value="ORUFI07G28180.1"/>
    <property type="gene ID" value="ORUFI07G28180"/>
</dbReference>
<reference evidence="1" key="2">
    <citation type="submission" date="2015-06" db="UniProtKB">
        <authorList>
            <consortium name="EnsemblPlants"/>
        </authorList>
    </citation>
    <scope>IDENTIFICATION</scope>
</reference>
<accession>A0A0E0QD30</accession>
<name>A0A0E0QD30_ORYRU</name>
<dbReference type="AlphaFoldDB" id="A0A0E0QD30"/>
<organism evidence="1 2">
    <name type="scientific">Oryza rufipogon</name>
    <name type="common">Brownbeard rice</name>
    <name type="synonym">Asian wild rice</name>
    <dbReference type="NCBI Taxonomy" id="4529"/>
    <lineage>
        <taxon>Eukaryota</taxon>
        <taxon>Viridiplantae</taxon>
        <taxon>Streptophyta</taxon>
        <taxon>Embryophyta</taxon>
        <taxon>Tracheophyta</taxon>
        <taxon>Spermatophyta</taxon>
        <taxon>Magnoliopsida</taxon>
        <taxon>Liliopsida</taxon>
        <taxon>Poales</taxon>
        <taxon>Poaceae</taxon>
        <taxon>BOP clade</taxon>
        <taxon>Oryzoideae</taxon>
        <taxon>Oryzeae</taxon>
        <taxon>Oryzinae</taxon>
        <taxon>Oryza</taxon>
    </lineage>
</organism>
<protein>
    <submittedName>
        <fullName evidence="1">Uncharacterized protein</fullName>
    </submittedName>
</protein>
<dbReference type="HOGENOM" id="CLU_2675432_0_0_1"/>
<dbReference type="Gramene" id="ORUFI07G28180.1">
    <property type="protein sequence ID" value="ORUFI07G28180.1"/>
    <property type="gene ID" value="ORUFI07G28180"/>
</dbReference>